<dbReference type="CDD" id="cd06222">
    <property type="entry name" value="RNase_H_like"/>
    <property type="match status" value="1"/>
</dbReference>
<keyword evidence="3" id="KW-1185">Reference proteome</keyword>
<name>A0AAV8TM29_9ROSI</name>
<dbReference type="AlphaFoldDB" id="A0AAV8TM29"/>
<feature type="domain" description="RNase H type-1" evidence="1">
    <location>
        <begin position="121"/>
        <end position="179"/>
    </location>
</feature>
<dbReference type="PANTHER" id="PTHR47723">
    <property type="entry name" value="OS05G0353850 PROTEIN"/>
    <property type="match status" value="1"/>
</dbReference>
<dbReference type="Pfam" id="PF13456">
    <property type="entry name" value="RVT_3"/>
    <property type="match status" value="1"/>
</dbReference>
<gene>
    <name evidence="2" type="ORF">K2173_020906</name>
</gene>
<evidence type="ECO:0000259" key="1">
    <source>
        <dbReference type="Pfam" id="PF13456"/>
    </source>
</evidence>
<protein>
    <recommendedName>
        <fullName evidence="1">RNase H type-1 domain-containing protein</fullName>
    </recommendedName>
</protein>
<dbReference type="Proteomes" id="UP001159364">
    <property type="component" value="Linkage Group LG04"/>
</dbReference>
<accession>A0AAV8TM29</accession>
<dbReference type="PANTHER" id="PTHR47723:SF19">
    <property type="entry name" value="POLYNUCLEOTIDYL TRANSFERASE, RIBONUCLEASE H-LIKE SUPERFAMILY PROTEIN"/>
    <property type="match status" value="1"/>
</dbReference>
<dbReference type="InterPro" id="IPR036397">
    <property type="entry name" value="RNaseH_sf"/>
</dbReference>
<dbReference type="InterPro" id="IPR044730">
    <property type="entry name" value="RNase_H-like_dom_plant"/>
</dbReference>
<comment type="caution">
    <text evidence="2">The sequence shown here is derived from an EMBL/GenBank/DDBJ whole genome shotgun (WGS) entry which is preliminary data.</text>
</comment>
<dbReference type="GO" id="GO:0003676">
    <property type="term" value="F:nucleic acid binding"/>
    <property type="evidence" value="ECO:0007669"/>
    <property type="project" value="InterPro"/>
</dbReference>
<evidence type="ECO:0000313" key="2">
    <source>
        <dbReference type="EMBL" id="KAJ8767966.1"/>
    </source>
</evidence>
<dbReference type="InterPro" id="IPR053151">
    <property type="entry name" value="RNase_H-like"/>
</dbReference>
<sequence>MDTDDRRLRVRVVFSADDAHTVLSISLSSHARDRLIWHYEKRGSYTVKSGYILASHLNRPPEVLPHVDWTLREFLWRALRGVRPTKDRLAQRGMNYGTLCGCGADPETLEQVSTRCLGPGLVFSDAQEVVQAVSSDVEDWSEYGNIIEDCRRLLRQRVDIKVSWIRRVANDLAHCLARNSRFTSSFMFWTSPPLCIMDSFR</sequence>
<organism evidence="2 3">
    <name type="scientific">Erythroxylum novogranatense</name>
    <dbReference type="NCBI Taxonomy" id="1862640"/>
    <lineage>
        <taxon>Eukaryota</taxon>
        <taxon>Viridiplantae</taxon>
        <taxon>Streptophyta</taxon>
        <taxon>Embryophyta</taxon>
        <taxon>Tracheophyta</taxon>
        <taxon>Spermatophyta</taxon>
        <taxon>Magnoliopsida</taxon>
        <taxon>eudicotyledons</taxon>
        <taxon>Gunneridae</taxon>
        <taxon>Pentapetalae</taxon>
        <taxon>rosids</taxon>
        <taxon>fabids</taxon>
        <taxon>Malpighiales</taxon>
        <taxon>Erythroxylaceae</taxon>
        <taxon>Erythroxylum</taxon>
    </lineage>
</organism>
<reference evidence="2 3" key="1">
    <citation type="submission" date="2021-09" db="EMBL/GenBank/DDBJ databases">
        <title>Genomic insights and catalytic innovation underlie evolution of tropane alkaloids biosynthesis.</title>
        <authorList>
            <person name="Wang Y.-J."/>
            <person name="Tian T."/>
            <person name="Huang J.-P."/>
            <person name="Huang S.-X."/>
        </authorList>
    </citation>
    <scope>NUCLEOTIDE SEQUENCE [LARGE SCALE GENOMIC DNA]</scope>
    <source>
        <strain evidence="2">KIB-2018</strain>
        <tissue evidence="2">Leaf</tissue>
    </source>
</reference>
<dbReference type="InterPro" id="IPR002156">
    <property type="entry name" value="RNaseH_domain"/>
</dbReference>
<dbReference type="EMBL" id="JAIWQS010000004">
    <property type="protein sequence ID" value="KAJ8767966.1"/>
    <property type="molecule type" value="Genomic_DNA"/>
</dbReference>
<evidence type="ECO:0000313" key="3">
    <source>
        <dbReference type="Proteomes" id="UP001159364"/>
    </source>
</evidence>
<dbReference type="GO" id="GO:0004523">
    <property type="term" value="F:RNA-DNA hybrid ribonuclease activity"/>
    <property type="evidence" value="ECO:0007669"/>
    <property type="project" value="InterPro"/>
</dbReference>
<proteinExistence type="predicted"/>
<dbReference type="Gene3D" id="3.30.420.10">
    <property type="entry name" value="Ribonuclease H-like superfamily/Ribonuclease H"/>
    <property type="match status" value="1"/>
</dbReference>